<dbReference type="SMART" id="SM00382">
    <property type="entry name" value="AAA"/>
    <property type="match status" value="1"/>
</dbReference>
<feature type="transmembrane region" description="Helical" evidence="8">
    <location>
        <begin position="127"/>
        <end position="153"/>
    </location>
</feature>
<gene>
    <name evidence="11" type="ORF">PYX00_001970</name>
</gene>
<evidence type="ECO:0000256" key="5">
    <source>
        <dbReference type="ARBA" id="ARBA00022840"/>
    </source>
</evidence>
<dbReference type="FunFam" id="1.20.1560.10:FF:000215">
    <property type="entry name" value="ABC transporter B family member 4"/>
    <property type="match status" value="1"/>
</dbReference>
<sequence length="649" mass="72073">MALSVAAMCRNSLLTCFVRDTRYSSLRYCRTLLKRQSAPISKNFYVPIRVVTRTTSNKIGNGKVSLFSKAEFSRLYSLVRSEKLRIIGAMVSLGIYTVLTMTVTYQFGKLVDFIIVTRRTKDDLIKFAAVLGGLLALFGICNFSRIYLMIVAGHKITLKLRQKVFDSIMKQEVAFFDKYKTGELVNRLSADASLVSQSLTSELGDGLKSVLMFGSSIFMTFYMSPKLATFGMLIVPPIVVFAVYYGRFVKKITRDIQDGLSRANAIAQENISNIRTVKAFSNECRTMQSYASTLDEIFKLMVTESFRKGTFNTFTSLTGQGMFFSVIFYGGVLIKNNAMTFGELSSFLMFMVYMGFSITGMANFYSSINKSVGSSLRLWEILDRVPAIPVSGGLVPEEEPRGHIVFQNVFFSYPTRSHIPIFEDLNLEISEGNITALVGASGSGKSTVAAILLRLYDPNSGAVLLDGIDISELDPMWMRQQIGFVGQEPVLFSGTIRDNILFGASDPSSVTDEELLFVAKEANCLDFIMNDLAKGFDTEVGERGLLLSGGQKQRVAIARALIKNPKILLLDEATSALDSESEHLVHDAMERIMRGRTVLTIAHRLSTIKNADEIIVLDKGRVAQKGSYKQLLEAETGLFRKLIKHQAIV</sequence>
<comment type="caution">
    <text evidence="11">The sequence shown here is derived from an EMBL/GenBank/DDBJ whole genome shotgun (WGS) entry which is preliminary data.</text>
</comment>
<keyword evidence="6 8" id="KW-1133">Transmembrane helix</keyword>
<dbReference type="GO" id="GO:0015421">
    <property type="term" value="F:ABC-type oligopeptide transporter activity"/>
    <property type="evidence" value="ECO:0007669"/>
    <property type="project" value="TreeGrafter"/>
</dbReference>
<keyword evidence="7 8" id="KW-0472">Membrane</keyword>
<evidence type="ECO:0000256" key="8">
    <source>
        <dbReference type="SAM" id="Phobius"/>
    </source>
</evidence>
<evidence type="ECO:0000259" key="9">
    <source>
        <dbReference type="PROSITE" id="PS50893"/>
    </source>
</evidence>
<evidence type="ECO:0000256" key="2">
    <source>
        <dbReference type="ARBA" id="ARBA00022448"/>
    </source>
</evidence>
<name>A0AAW2IEI3_9NEOP</name>
<dbReference type="GO" id="GO:0016887">
    <property type="term" value="F:ATP hydrolysis activity"/>
    <property type="evidence" value="ECO:0007669"/>
    <property type="project" value="InterPro"/>
</dbReference>
<keyword evidence="2" id="KW-0813">Transport</keyword>
<dbReference type="PANTHER" id="PTHR43394:SF1">
    <property type="entry name" value="ATP-BINDING CASSETTE SUB-FAMILY B MEMBER 10, MITOCHONDRIAL"/>
    <property type="match status" value="1"/>
</dbReference>
<dbReference type="EMBL" id="JARGDH010000001">
    <property type="protein sequence ID" value="KAL0280767.1"/>
    <property type="molecule type" value="Genomic_DNA"/>
</dbReference>
<evidence type="ECO:0000256" key="1">
    <source>
        <dbReference type="ARBA" id="ARBA00004448"/>
    </source>
</evidence>
<evidence type="ECO:0000256" key="7">
    <source>
        <dbReference type="ARBA" id="ARBA00023136"/>
    </source>
</evidence>
<feature type="transmembrane region" description="Helical" evidence="8">
    <location>
        <begin position="84"/>
        <end position="107"/>
    </location>
</feature>
<dbReference type="GO" id="GO:0005524">
    <property type="term" value="F:ATP binding"/>
    <property type="evidence" value="ECO:0007669"/>
    <property type="project" value="UniProtKB-KW"/>
</dbReference>
<dbReference type="FunFam" id="3.40.50.300:FF:000403">
    <property type="entry name" value="ATP-binding cassette sub-family B member 8, mitochondrial"/>
    <property type="match status" value="1"/>
</dbReference>
<organism evidence="11">
    <name type="scientific">Menopon gallinae</name>
    <name type="common">poultry shaft louse</name>
    <dbReference type="NCBI Taxonomy" id="328185"/>
    <lineage>
        <taxon>Eukaryota</taxon>
        <taxon>Metazoa</taxon>
        <taxon>Ecdysozoa</taxon>
        <taxon>Arthropoda</taxon>
        <taxon>Hexapoda</taxon>
        <taxon>Insecta</taxon>
        <taxon>Pterygota</taxon>
        <taxon>Neoptera</taxon>
        <taxon>Paraneoptera</taxon>
        <taxon>Psocodea</taxon>
        <taxon>Troctomorpha</taxon>
        <taxon>Phthiraptera</taxon>
        <taxon>Amblycera</taxon>
        <taxon>Menoponidae</taxon>
        <taxon>Menopon</taxon>
    </lineage>
</organism>
<dbReference type="PROSITE" id="PS50929">
    <property type="entry name" value="ABC_TM1F"/>
    <property type="match status" value="1"/>
</dbReference>
<dbReference type="GO" id="GO:0090374">
    <property type="term" value="P:oligopeptide export from mitochondrion"/>
    <property type="evidence" value="ECO:0007669"/>
    <property type="project" value="TreeGrafter"/>
</dbReference>
<dbReference type="PANTHER" id="PTHR43394">
    <property type="entry name" value="ATP-DEPENDENT PERMEASE MDL1, MITOCHONDRIAL"/>
    <property type="match status" value="1"/>
</dbReference>
<dbReference type="InterPro" id="IPR036640">
    <property type="entry name" value="ABC1_TM_sf"/>
</dbReference>
<dbReference type="SUPFAM" id="SSF52540">
    <property type="entry name" value="P-loop containing nucleoside triphosphate hydrolases"/>
    <property type="match status" value="1"/>
</dbReference>
<dbReference type="Pfam" id="PF00005">
    <property type="entry name" value="ABC_tran"/>
    <property type="match status" value="1"/>
</dbReference>
<dbReference type="InterPro" id="IPR039421">
    <property type="entry name" value="Type_1_exporter"/>
</dbReference>
<dbReference type="Gene3D" id="1.20.1560.10">
    <property type="entry name" value="ABC transporter type 1, transmembrane domain"/>
    <property type="match status" value="1"/>
</dbReference>
<dbReference type="PIRSF" id="PIRSF002773">
    <property type="entry name" value="ABC_prm/ATPase_B"/>
    <property type="match status" value="1"/>
</dbReference>
<keyword evidence="5" id="KW-0067">ATP-binding</keyword>
<feature type="transmembrane region" description="Helical" evidence="8">
    <location>
        <begin position="346"/>
        <end position="365"/>
    </location>
</feature>
<dbReference type="CDD" id="cd03249">
    <property type="entry name" value="ABC_MTABC3_MDL1_MDL2"/>
    <property type="match status" value="1"/>
</dbReference>
<evidence type="ECO:0000256" key="3">
    <source>
        <dbReference type="ARBA" id="ARBA00022692"/>
    </source>
</evidence>
<keyword evidence="4" id="KW-0547">Nucleotide-binding</keyword>
<evidence type="ECO:0000256" key="4">
    <source>
        <dbReference type="ARBA" id="ARBA00022741"/>
    </source>
</evidence>
<feature type="domain" description="ABC transmembrane type-1" evidence="10">
    <location>
        <begin position="87"/>
        <end position="370"/>
    </location>
</feature>
<dbReference type="CDD" id="cd18573">
    <property type="entry name" value="ABC_6TM_ABCB10_like"/>
    <property type="match status" value="1"/>
</dbReference>
<dbReference type="Pfam" id="PF00664">
    <property type="entry name" value="ABC_membrane"/>
    <property type="match status" value="1"/>
</dbReference>
<reference evidence="11" key="1">
    <citation type="journal article" date="2024" name="Gigascience">
        <title>Chromosome-level genome of the poultry shaft louse Menopon gallinae provides insight into the host-switching and adaptive evolution of parasitic lice.</title>
        <authorList>
            <person name="Xu Y."/>
            <person name="Ma L."/>
            <person name="Liu S."/>
            <person name="Liang Y."/>
            <person name="Liu Q."/>
            <person name="He Z."/>
            <person name="Tian L."/>
            <person name="Duan Y."/>
            <person name="Cai W."/>
            <person name="Li H."/>
            <person name="Song F."/>
        </authorList>
    </citation>
    <scope>NUCLEOTIDE SEQUENCE</scope>
    <source>
        <strain evidence="11">Cailab_2023a</strain>
    </source>
</reference>
<accession>A0AAW2IEI3</accession>
<dbReference type="AlphaFoldDB" id="A0AAW2IEI3"/>
<dbReference type="InterPro" id="IPR011527">
    <property type="entry name" value="ABC1_TM_dom"/>
</dbReference>
<dbReference type="InterPro" id="IPR027417">
    <property type="entry name" value="P-loop_NTPase"/>
</dbReference>
<dbReference type="InterPro" id="IPR003439">
    <property type="entry name" value="ABC_transporter-like_ATP-bd"/>
</dbReference>
<evidence type="ECO:0000259" key="10">
    <source>
        <dbReference type="PROSITE" id="PS50929"/>
    </source>
</evidence>
<dbReference type="InterPro" id="IPR003593">
    <property type="entry name" value="AAA+_ATPase"/>
</dbReference>
<feature type="transmembrane region" description="Helical" evidence="8">
    <location>
        <begin position="314"/>
        <end position="334"/>
    </location>
</feature>
<proteinExistence type="predicted"/>
<feature type="transmembrane region" description="Helical" evidence="8">
    <location>
        <begin position="229"/>
        <end position="246"/>
    </location>
</feature>
<evidence type="ECO:0000256" key="6">
    <source>
        <dbReference type="ARBA" id="ARBA00022989"/>
    </source>
</evidence>
<feature type="domain" description="ABC transporter" evidence="9">
    <location>
        <begin position="404"/>
        <end position="644"/>
    </location>
</feature>
<protein>
    <recommendedName>
        <fullName evidence="12">ATP-binding cassette sub-family B member 10, mitochondrial</fullName>
    </recommendedName>
</protein>
<dbReference type="GO" id="GO:0005743">
    <property type="term" value="C:mitochondrial inner membrane"/>
    <property type="evidence" value="ECO:0007669"/>
    <property type="project" value="UniProtKB-SubCell"/>
</dbReference>
<dbReference type="InterPro" id="IPR017871">
    <property type="entry name" value="ABC_transporter-like_CS"/>
</dbReference>
<evidence type="ECO:0008006" key="12">
    <source>
        <dbReference type="Google" id="ProtNLM"/>
    </source>
</evidence>
<keyword evidence="3 8" id="KW-0812">Transmembrane</keyword>
<evidence type="ECO:0000313" key="11">
    <source>
        <dbReference type="EMBL" id="KAL0280767.1"/>
    </source>
</evidence>
<comment type="subcellular location">
    <subcellularLocation>
        <location evidence="1">Mitochondrion inner membrane</location>
        <topology evidence="1">Multi-pass membrane protein</topology>
    </subcellularLocation>
</comment>
<dbReference type="SUPFAM" id="SSF90123">
    <property type="entry name" value="ABC transporter transmembrane region"/>
    <property type="match status" value="1"/>
</dbReference>
<dbReference type="PROSITE" id="PS00211">
    <property type="entry name" value="ABC_TRANSPORTER_1"/>
    <property type="match status" value="1"/>
</dbReference>
<dbReference type="PROSITE" id="PS50893">
    <property type="entry name" value="ABC_TRANSPORTER_2"/>
    <property type="match status" value="1"/>
</dbReference>
<dbReference type="Gene3D" id="3.40.50.300">
    <property type="entry name" value="P-loop containing nucleotide triphosphate hydrolases"/>
    <property type="match status" value="1"/>
</dbReference>